<feature type="domain" description="Aldehyde dehydrogenase" evidence="2">
    <location>
        <begin position="38"/>
        <end position="251"/>
    </location>
</feature>
<name>K0Q6H2_9HYPH</name>
<dbReference type="EC" id="1.2.1.4" evidence="3"/>
<proteinExistence type="predicted"/>
<organism evidence="3 4">
    <name type="scientific">Rhizobium mesoamericanum STM3625</name>
    <dbReference type="NCBI Taxonomy" id="1211777"/>
    <lineage>
        <taxon>Bacteria</taxon>
        <taxon>Pseudomonadati</taxon>
        <taxon>Pseudomonadota</taxon>
        <taxon>Alphaproteobacteria</taxon>
        <taxon>Hyphomicrobiales</taxon>
        <taxon>Rhizobiaceae</taxon>
        <taxon>Rhizobium/Agrobacterium group</taxon>
        <taxon>Rhizobium</taxon>
    </lineage>
</organism>
<sequence length="262" mass="27515">MITGELLIGGTTRRGSNGEIWAIEAVSGRRLEPSFGGASLKDLEQACLLANQAFDTFRATSLDRRAVFLGTIADNILALGDDLIDRCVAETGLPRPRVEGERNRTVGQLHLFASIVREGTFLDIRIDKALPSRPDLRLSNIGVGPVGVFGASNFLLAFSVAGGDTASALAAGCPIVVKAHSAHPGTSELVGRAVQSAVSACGMPEGTFSLIFDSTRAVSQALVANSYIKAIGFTGSRSAGVAFMQIAARRPEPIPVYAEMSR</sequence>
<evidence type="ECO:0000259" key="2">
    <source>
        <dbReference type="Pfam" id="PF00171"/>
    </source>
</evidence>
<dbReference type="InterPro" id="IPR050740">
    <property type="entry name" value="Aldehyde_DH_Superfamily"/>
</dbReference>
<dbReference type="InterPro" id="IPR016162">
    <property type="entry name" value="Ald_DH_N"/>
</dbReference>
<dbReference type="EMBL" id="CANI01000072">
    <property type="protein sequence ID" value="CCM79854.1"/>
    <property type="molecule type" value="Genomic_DNA"/>
</dbReference>
<comment type="caution">
    <text evidence="3">The sequence shown here is derived from an EMBL/GenBank/DDBJ whole genome shotgun (WGS) entry which is preliminary data.</text>
</comment>
<dbReference type="AlphaFoldDB" id="K0Q6H2"/>
<evidence type="ECO:0000313" key="3">
    <source>
        <dbReference type="EMBL" id="CCM79854.1"/>
    </source>
</evidence>
<dbReference type="SUPFAM" id="SSF53720">
    <property type="entry name" value="ALDH-like"/>
    <property type="match status" value="1"/>
</dbReference>
<accession>K0Q6H2</accession>
<dbReference type="Pfam" id="PF00171">
    <property type="entry name" value="Aldedh"/>
    <property type="match status" value="1"/>
</dbReference>
<keyword evidence="4" id="KW-1185">Reference proteome</keyword>
<dbReference type="InterPro" id="IPR015590">
    <property type="entry name" value="Aldehyde_DH_dom"/>
</dbReference>
<dbReference type="STRING" id="1211777.BN77_p210019"/>
<dbReference type="Gene3D" id="3.40.605.10">
    <property type="entry name" value="Aldehyde Dehydrogenase, Chain A, domain 1"/>
    <property type="match status" value="1"/>
</dbReference>
<dbReference type="eggNOG" id="COG1012">
    <property type="taxonomic scope" value="Bacteria"/>
</dbReference>
<evidence type="ECO:0000256" key="1">
    <source>
        <dbReference type="ARBA" id="ARBA00023002"/>
    </source>
</evidence>
<dbReference type="Proteomes" id="UP000009319">
    <property type="component" value="Unassembled WGS sequence"/>
</dbReference>
<gene>
    <name evidence="3" type="ORF">BN77_p210019</name>
</gene>
<reference evidence="3 4" key="1">
    <citation type="journal article" date="2013" name="Genome Announc.">
        <title>Draft Genome Sequence of Rhizobium mesoamericanum STM3625, a Nitrogen-Fixing Symbiont of Mimosa pudica Isolated in French Guiana (South America).</title>
        <authorList>
            <person name="Moulin L."/>
            <person name="Mornico D."/>
            <person name="Melkonian R."/>
            <person name="Klonowska A."/>
        </authorList>
    </citation>
    <scope>NUCLEOTIDE SEQUENCE [LARGE SCALE GENOMIC DNA]</scope>
    <source>
        <strain evidence="3 4">STM3625</strain>
    </source>
</reference>
<dbReference type="PANTHER" id="PTHR43353">
    <property type="entry name" value="SUCCINATE-SEMIALDEHYDE DEHYDROGENASE, MITOCHONDRIAL"/>
    <property type="match status" value="1"/>
</dbReference>
<evidence type="ECO:0000313" key="4">
    <source>
        <dbReference type="Proteomes" id="UP000009319"/>
    </source>
</evidence>
<dbReference type="PANTHER" id="PTHR43353:SF3">
    <property type="entry name" value="ALDEHYDE DEHYDROGENASE-RELATED"/>
    <property type="match status" value="1"/>
</dbReference>
<dbReference type="GO" id="GO:0033721">
    <property type="term" value="F:aldehyde dehydrogenase (NADP+) activity"/>
    <property type="evidence" value="ECO:0007669"/>
    <property type="project" value="UniProtKB-EC"/>
</dbReference>
<dbReference type="InterPro" id="IPR016161">
    <property type="entry name" value="Ald_DH/histidinol_DH"/>
</dbReference>
<protein>
    <submittedName>
        <fullName evidence="3">NADP-dependent fatty aldehyde dehydrogenase</fullName>
        <ecNumber evidence="3">1.2.1.4</ecNumber>
    </submittedName>
</protein>
<keyword evidence="1 3" id="KW-0560">Oxidoreductase</keyword>
<dbReference type="HOGENOM" id="CLU_027555_3_0_5"/>